<feature type="transmembrane region" description="Helical" evidence="1">
    <location>
        <begin position="163"/>
        <end position="187"/>
    </location>
</feature>
<feature type="transmembrane region" description="Helical" evidence="1">
    <location>
        <begin position="86"/>
        <end position="110"/>
    </location>
</feature>
<feature type="transmembrane region" description="Helical" evidence="1">
    <location>
        <begin position="326"/>
        <end position="344"/>
    </location>
</feature>
<keyword evidence="1" id="KW-0812">Transmembrane</keyword>
<gene>
    <name evidence="5" type="ORF">DWX18_02495</name>
    <name evidence="4" type="ORF">OJ597_01235</name>
</gene>
<evidence type="ECO:0000313" key="4">
    <source>
        <dbReference type="EMBL" id="MCW1041125.1"/>
    </source>
</evidence>
<feature type="transmembrane region" description="Helical" evidence="1">
    <location>
        <begin position="294"/>
        <end position="314"/>
    </location>
</feature>
<keyword evidence="7" id="KW-1185">Reference proteome</keyword>
<keyword evidence="1" id="KW-1133">Transmembrane helix</keyword>
<dbReference type="InterPro" id="IPR056071">
    <property type="entry name" value="DUF7654"/>
</dbReference>
<dbReference type="Proteomes" id="UP001526076">
    <property type="component" value="Unassembled WGS sequence"/>
</dbReference>
<feature type="transmembrane region" description="Helical" evidence="1">
    <location>
        <begin position="49"/>
        <end position="66"/>
    </location>
</feature>
<proteinExistence type="predicted"/>
<evidence type="ECO:0000259" key="2">
    <source>
        <dbReference type="Pfam" id="PF24672"/>
    </source>
</evidence>
<evidence type="ECO:0000313" key="6">
    <source>
        <dbReference type="Proteomes" id="UP000284046"/>
    </source>
</evidence>
<feature type="domain" description="DUF7654" evidence="2">
    <location>
        <begin position="571"/>
        <end position="713"/>
    </location>
</feature>
<dbReference type="AlphaFoldDB" id="A0A412PPK2"/>
<comment type="caution">
    <text evidence="5">The sequence shown here is derived from an EMBL/GenBank/DDBJ whole genome shotgun (WGS) entry which is preliminary data.</text>
</comment>
<feature type="transmembrane region" description="Helical" evidence="1">
    <location>
        <begin position="480"/>
        <end position="499"/>
    </location>
</feature>
<dbReference type="InterPro" id="IPR056074">
    <property type="entry name" value="DUF7657"/>
</dbReference>
<dbReference type="RefSeq" id="WP_024051870.1">
    <property type="nucleotide sequence ID" value="NZ_CP118046.1"/>
</dbReference>
<feature type="transmembrane region" description="Helical" evidence="1">
    <location>
        <begin position="395"/>
        <end position="412"/>
    </location>
</feature>
<dbReference type="Pfam" id="PF24672">
    <property type="entry name" value="DUF7654"/>
    <property type="match status" value="1"/>
</dbReference>
<accession>A0A412PPK2</accession>
<feature type="transmembrane region" description="Helical" evidence="1">
    <location>
        <begin position="519"/>
        <end position="539"/>
    </location>
</feature>
<dbReference type="EMBL" id="QRWZ01000002">
    <property type="protein sequence ID" value="RGT62009.1"/>
    <property type="molecule type" value="Genomic_DNA"/>
</dbReference>
<reference evidence="5 6" key="1">
    <citation type="submission" date="2018-08" db="EMBL/GenBank/DDBJ databases">
        <title>A genome reference for cultivated species of the human gut microbiota.</title>
        <authorList>
            <person name="Zou Y."/>
            <person name="Xue W."/>
            <person name="Luo G."/>
        </authorList>
    </citation>
    <scope>NUCLEOTIDE SEQUENCE [LARGE SCALE GENOMIC DNA]</scope>
    <source>
        <strain evidence="5 6">AF18-38</strain>
    </source>
</reference>
<sequence length="714" mass="81640">MKINLKSFIISFAFSILMILWEGVTLFNRINKDGKITTGLKQIFFSPKIILLFLFIWLISYFFVYLGTKKIQNIGELLYKYRYGVAVVILVVGVSFELSGSSLGIWGNYLHSNEYQKVLLGVSRQIRSDEWATSIPFIFSQGLHVPSYPYFNDLIRATLTDMFIVSSAPVATIAIIFKPAFIGYIFLGTAKGLSFYWIFRFLLLFLSVFELGMLLTRKNKKLSLMLSMLISFSSVIQWWFVAAGLVEMISMGAIATILIEKYFHLGKDYFKKFLISLALIWCAIVYALTLYPAWQVPVAYIYLAIIVYIIWTNIKKANLSLVKDGGIILYSILSIACILLLLLLHSKEHIQIMANTVYPGRRFEVGGKVSYILSDYPYSIFYSIVNINSERFMNVIYDFFPFSYLFSIYVFWKTKDKLLLPLLIISTMFLIYITVGFPAFLAQITFMYISTGFRVVSIFGLVNLFLLIRSLSVYDNNIKKIVSFAIASAFTLLISVLAFKNNQIFFELVRTNISNSSRLIYALIIVSCFVLFSLIYLILRNDKMKLMYGIAILSFLTGVMVNPIQQGIGVIENSRIVKTISMINRKERGVWLVDNLMFPNINIPLLAGSATINSTSVYPNLNAWHKIDTKKEYEEIYNRFSHVNIQLSNSNQFQASLIAADSVLFSLPVEKLKTLGVNYVLTNRDLAGLTNEKIHFELKKEVDGFKVYALKYNS</sequence>
<feature type="domain" description="DUF7657" evidence="3">
    <location>
        <begin position="80"/>
        <end position="472"/>
    </location>
</feature>
<evidence type="ECO:0000313" key="5">
    <source>
        <dbReference type="EMBL" id="RGT62009.1"/>
    </source>
</evidence>
<feature type="transmembrane region" description="Helical" evidence="1">
    <location>
        <begin position="546"/>
        <end position="564"/>
    </location>
</feature>
<dbReference type="Pfam" id="PF24677">
    <property type="entry name" value="DUF7657"/>
    <property type="match status" value="1"/>
</dbReference>
<keyword evidence="1" id="KW-0472">Membrane</keyword>
<evidence type="ECO:0000313" key="7">
    <source>
        <dbReference type="Proteomes" id="UP001526076"/>
    </source>
</evidence>
<feature type="transmembrane region" description="Helical" evidence="1">
    <location>
        <begin position="236"/>
        <end position="258"/>
    </location>
</feature>
<dbReference type="Proteomes" id="UP000284046">
    <property type="component" value="Unassembled WGS sequence"/>
</dbReference>
<evidence type="ECO:0000256" key="1">
    <source>
        <dbReference type="SAM" id="Phobius"/>
    </source>
</evidence>
<protein>
    <submittedName>
        <fullName evidence="5">Uncharacterized protein</fullName>
    </submittedName>
</protein>
<feature type="transmembrane region" description="Helical" evidence="1">
    <location>
        <begin position="270"/>
        <end position="288"/>
    </location>
</feature>
<feature type="transmembrane region" description="Helical" evidence="1">
    <location>
        <begin position="194"/>
        <end position="216"/>
    </location>
</feature>
<feature type="transmembrane region" description="Helical" evidence="1">
    <location>
        <begin position="446"/>
        <end position="468"/>
    </location>
</feature>
<feature type="transmembrane region" description="Helical" evidence="1">
    <location>
        <begin position="419"/>
        <end position="440"/>
    </location>
</feature>
<reference evidence="4 7" key="2">
    <citation type="submission" date="2022-10" db="EMBL/GenBank/DDBJ databases">
        <title>Comparative genomic study of S. anginosus.</title>
        <authorList>
            <person name="Prasad A."/>
            <person name="Ene A."/>
            <person name="Jablonska S."/>
            <person name="Du J."/>
            <person name="Wolfe A.J."/>
            <person name="Putonti C."/>
        </authorList>
    </citation>
    <scope>NUCLEOTIDE SEQUENCE [LARGE SCALE GENOMIC DNA]</scope>
    <source>
        <strain evidence="4 7">UMB9231</strain>
    </source>
</reference>
<evidence type="ECO:0000259" key="3">
    <source>
        <dbReference type="Pfam" id="PF24677"/>
    </source>
</evidence>
<name>A0A412PPK2_STRAP</name>
<feature type="transmembrane region" description="Helical" evidence="1">
    <location>
        <begin position="6"/>
        <end position="28"/>
    </location>
</feature>
<dbReference type="EMBL" id="JAPAHU010000002">
    <property type="protein sequence ID" value="MCW1041125.1"/>
    <property type="molecule type" value="Genomic_DNA"/>
</dbReference>
<organism evidence="5 6">
    <name type="scientific">Streptococcus anginosus</name>
    <dbReference type="NCBI Taxonomy" id="1328"/>
    <lineage>
        <taxon>Bacteria</taxon>
        <taxon>Bacillati</taxon>
        <taxon>Bacillota</taxon>
        <taxon>Bacilli</taxon>
        <taxon>Lactobacillales</taxon>
        <taxon>Streptococcaceae</taxon>
        <taxon>Streptococcus</taxon>
        <taxon>Streptococcus anginosus group</taxon>
    </lineage>
</organism>